<dbReference type="EMBL" id="JAGSGD010000001">
    <property type="protein sequence ID" value="MBR7620625.1"/>
    <property type="molecule type" value="Genomic_DNA"/>
</dbReference>
<dbReference type="NCBIfam" id="TIGR00229">
    <property type="entry name" value="sensory_box"/>
    <property type="match status" value="1"/>
</dbReference>
<dbReference type="SUPFAM" id="SSF55785">
    <property type="entry name" value="PYP-like sensor domain (PAS domain)"/>
    <property type="match status" value="1"/>
</dbReference>
<evidence type="ECO:0000256" key="15">
    <source>
        <dbReference type="SAM" id="Phobius"/>
    </source>
</evidence>
<keyword evidence="10 15" id="KW-1133">Transmembrane helix</keyword>
<comment type="caution">
    <text evidence="19">The sequence shown here is derived from an EMBL/GenBank/DDBJ whole genome shotgun (WGS) entry which is preliminary data.</text>
</comment>
<evidence type="ECO:0000259" key="16">
    <source>
        <dbReference type="PROSITE" id="PS50109"/>
    </source>
</evidence>
<protein>
    <recommendedName>
        <fullName evidence="14">Sensor protein FixL</fullName>
        <ecNumber evidence="3">2.7.13.3</ecNumber>
    </recommendedName>
</protein>
<name>A0A941HXN8_9CAUL</name>
<dbReference type="SUPFAM" id="SSF47384">
    <property type="entry name" value="Homodimeric domain of signal transducing histidine kinase"/>
    <property type="match status" value="1"/>
</dbReference>
<sequence>MRMSLPGLQTRSIGAVLSGYGGAALLSGLAIAARWALTPIFQDRPFFLLFMPAVIVSAALWGPGPALLATALTLAAGVALSGITLLSHPADLINALLFLLMGPAIAYGGWRLRRQTGQTTDALVHLGEREAHLRSILDTVPDAMVVIDEHGVMQSFSTTAERLFGWREDEVIGGNVSMLMPQPYRDAHDSYLLRYLTTGERRIIGIGRVVVGERKDGSTFPMELSVGEMQSQSERFFTGFVRDLSESQATERRLQDLQAELVHVSRLTALGEMASALAHELNQPLSAIANYVKGSVRILDQDQPDAAKVRNALVLAGDQALRAGEIIRRLRDFVSKGESERRVEPLAKLIEEAGALAMIGAKETGVRVNFQISPEVPYVLADKVQVQQVLLNLMRNAIEAMQESPRRELTVASAPGDDDTVVIRVIDTGSGIAPEVAARLFQPFVTSKVSGMGVGLSISRTIIEAHGGRIWAEPAPGGGTIFSFTLRTIPEEELNGGV</sequence>
<evidence type="ECO:0000256" key="10">
    <source>
        <dbReference type="ARBA" id="ARBA00022989"/>
    </source>
</evidence>
<dbReference type="EC" id="2.7.13.3" evidence="3"/>
<dbReference type="Pfam" id="PF00989">
    <property type="entry name" value="PAS"/>
    <property type="match status" value="1"/>
</dbReference>
<feature type="domain" description="Histidine kinase" evidence="16">
    <location>
        <begin position="276"/>
        <end position="490"/>
    </location>
</feature>
<evidence type="ECO:0000256" key="4">
    <source>
        <dbReference type="ARBA" id="ARBA00022553"/>
    </source>
</evidence>
<dbReference type="Gene3D" id="1.20.120.620">
    <property type="entry name" value="Backbone structure of the membrane domain of e. Coli histidine kinase receptor kdpd"/>
    <property type="match status" value="1"/>
</dbReference>
<dbReference type="FunFam" id="3.30.450.20:FF:000060">
    <property type="entry name" value="Sensor protein FixL"/>
    <property type="match status" value="1"/>
</dbReference>
<dbReference type="InterPro" id="IPR038318">
    <property type="entry name" value="KdpD_sf"/>
</dbReference>
<dbReference type="CDD" id="cd00082">
    <property type="entry name" value="HisKA"/>
    <property type="match status" value="1"/>
</dbReference>
<keyword evidence="11" id="KW-0902">Two-component regulatory system</keyword>
<dbReference type="Pfam" id="PF13493">
    <property type="entry name" value="DUF4118"/>
    <property type="match status" value="1"/>
</dbReference>
<dbReference type="InterPro" id="IPR003661">
    <property type="entry name" value="HisK_dim/P_dom"/>
</dbReference>
<evidence type="ECO:0000256" key="9">
    <source>
        <dbReference type="ARBA" id="ARBA00022840"/>
    </source>
</evidence>
<evidence type="ECO:0000256" key="13">
    <source>
        <dbReference type="ARBA" id="ARBA00059827"/>
    </source>
</evidence>
<dbReference type="SMART" id="SM00091">
    <property type="entry name" value="PAS"/>
    <property type="match status" value="1"/>
</dbReference>
<dbReference type="InterPro" id="IPR013767">
    <property type="entry name" value="PAS_fold"/>
</dbReference>
<keyword evidence="12 15" id="KW-0472">Membrane</keyword>
<dbReference type="InterPro" id="IPR036890">
    <property type="entry name" value="HATPase_C_sf"/>
</dbReference>
<evidence type="ECO:0000259" key="18">
    <source>
        <dbReference type="PROSITE" id="PS50113"/>
    </source>
</evidence>
<keyword evidence="4" id="KW-0597">Phosphoprotein</keyword>
<dbReference type="GO" id="GO:0006355">
    <property type="term" value="P:regulation of DNA-templated transcription"/>
    <property type="evidence" value="ECO:0007669"/>
    <property type="project" value="InterPro"/>
</dbReference>
<dbReference type="FunFam" id="1.10.287.130:FF:000055">
    <property type="entry name" value="Two-component sensor histidine kinase"/>
    <property type="match status" value="1"/>
</dbReference>
<evidence type="ECO:0000256" key="11">
    <source>
        <dbReference type="ARBA" id="ARBA00023012"/>
    </source>
</evidence>
<dbReference type="PANTHER" id="PTHR43065">
    <property type="entry name" value="SENSOR HISTIDINE KINASE"/>
    <property type="match status" value="1"/>
</dbReference>
<dbReference type="PROSITE" id="PS50113">
    <property type="entry name" value="PAC"/>
    <property type="match status" value="1"/>
</dbReference>
<evidence type="ECO:0000259" key="17">
    <source>
        <dbReference type="PROSITE" id="PS50112"/>
    </source>
</evidence>
<dbReference type="InterPro" id="IPR000014">
    <property type="entry name" value="PAS"/>
</dbReference>
<evidence type="ECO:0000256" key="14">
    <source>
        <dbReference type="ARBA" id="ARBA00070616"/>
    </source>
</evidence>
<dbReference type="PROSITE" id="PS50109">
    <property type="entry name" value="HIS_KIN"/>
    <property type="match status" value="1"/>
</dbReference>
<dbReference type="InterPro" id="IPR036097">
    <property type="entry name" value="HisK_dim/P_sf"/>
</dbReference>
<feature type="transmembrane region" description="Helical" evidence="15">
    <location>
        <begin position="67"/>
        <end position="86"/>
    </location>
</feature>
<feature type="transmembrane region" description="Helical" evidence="15">
    <location>
        <begin position="45"/>
        <end position="61"/>
    </location>
</feature>
<evidence type="ECO:0000256" key="3">
    <source>
        <dbReference type="ARBA" id="ARBA00012438"/>
    </source>
</evidence>
<dbReference type="InterPro" id="IPR025201">
    <property type="entry name" value="KdpD_TM"/>
</dbReference>
<dbReference type="SMART" id="SM00388">
    <property type="entry name" value="HisKA"/>
    <property type="match status" value="1"/>
</dbReference>
<dbReference type="InterPro" id="IPR003594">
    <property type="entry name" value="HATPase_dom"/>
</dbReference>
<evidence type="ECO:0000256" key="7">
    <source>
        <dbReference type="ARBA" id="ARBA00022741"/>
    </source>
</evidence>
<dbReference type="Gene3D" id="3.30.565.10">
    <property type="entry name" value="Histidine kinase-like ATPase, C-terminal domain"/>
    <property type="match status" value="1"/>
</dbReference>
<keyword evidence="8" id="KW-0418">Kinase</keyword>
<evidence type="ECO:0000256" key="12">
    <source>
        <dbReference type="ARBA" id="ARBA00023136"/>
    </source>
</evidence>
<dbReference type="PANTHER" id="PTHR43065:SF10">
    <property type="entry name" value="PEROXIDE STRESS-ACTIVATED HISTIDINE KINASE MAK3"/>
    <property type="match status" value="1"/>
</dbReference>
<dbReference type="AlphaFoldDB" id="A0A941HXN8"/>
<keyword evidence="20" id="KW-1185">Reference proteome</keyword>
<evidence type="ECO:0000256" key="8">
    <source>
        <dbReference type="ARBA" id="ARBA00022777"/>
    </source>
</evidence>
<dbReference type="InterPro" id="IPR005467">
    <property type="entry name" value="His_kinase_dom"/>
</dbReference>
<feature type="domain" description="PAC" evidence="18">
    <location>
        <begin position="197"/>
        <end position="256"/>
    </location>
</feature>
<dbReference type="Gene3D" id="3.30.450.20">
    <property type="entry name" value="PAS domain"/>
    <property type="match status" value="1"/>
</dbReference>
<dbReference type="SMART" id="SM00387">
    <property type="entry name" value="HATPase_c"/>
    <property type="match status" value="1"/>
</dbReference>
<comment type="catalytic activity">
    <reaction evidence="1">
        <text>ATP + protein L-histidine = ADP + protein N-phospho-L-histidine.</text>
        <dbReference type="EC" id="2.7.13.3"/>
    </reaction>
</comment>
<evidence type="ECO:0000256" key="5">
    <source>
        <dbReference type="ARBA" id="ARBA00022679"/>
    </source>
</evidence>
<dbReference type="GO" id="GO:0000155">
    <property type="term" value="F:phosphorelay sensor kinase activity"/>
    <property type="evidence" value="ECO:0007669"/>
    <property type="project" value="InterPro"/>
</dbReference>
<dbReference type="Pfam" id="PF00512">
    <property type="entry name" value="HisKA"/>
    <property type="match status" value="1"/>
</dbReference>
<dbReference type="InterPro" id="IPR035965">
    <property type="entry name" value="PAS-like_dom_sf"/>
</dbReference>
<keyword evidence="6 15" id="KW-0812">Transmembrane</keyword>
<keyword evidence="7" id="KW-0547">Nucleotide-binding</keyword>
<accession>A0A941HXN8</accession>
<evidence type="ECO:0000256" key="1">
    <source>
        <dbReference type="ARBA" id="ARBA00000085"/>
    </source>
</evidence>
<evidence type="ECO:0000256" key="6">
    <source>
        <dbReference type="ARBA" id="ARBA00022692"/>
    </source>
</evidence>
<comment type="function">
    <text evidence="13">Putative oxygen sensor; modulates the activity of FixJ, a transcriptional activator of nitrogen fixation fixK gene. FixL probably acts as a kinase that phosphorylates FixJ.</text>
</comment>
<dbReference type="PRINTS" id="PR00344">
    <property type="entry name" value="BCTRLSENSOR"/>
</dbReference>
<feature type="domain" description="PAS" evidence="17">
    <location>
        <begin position="129"/>
        <end position="199"/>
    </location>
</feature>
<dbReference type="Proteomes" id="UP000622580">
    <property type="component" value="Unassembled WGS sequence"/>
</dbReference>
<evidence type="ECO:0000313" key="20">
    <source>
        <dbReference type="Proteomes" id="UP000622580"/>
    </source>
</evidence>
<comment type="subcellular location">
    <subcellularLocation>
        <location evidence="2">Membrane</location>
        <topology evidence="2">Multi-pass membrane protein</topology>
    </subcellularLocation>
</comment>
<dbReference type="CDD" id="cd00130">
    <property type="entry name" value="PAS"/>
    <property type="match status" value="1"/>
</dbReference>
<proteinExistence type="predicted"/>
<feature type="transmembrane region" description="Helical" evidence="15">
    <location>
        <begin position="93"/>
        <end position="110"/>
    </location>
</feature>
<keyword evidence="9" id="KW-0067">ATP-binding</keyword>
<dbReference type="Gene3D" id="6.10.250.2580">
    <property type="match status" value="1"/>
</dbReference>
<dbReference type="Pfam" id="PF02518">
    <property type="entry name" value="HATPase_c"/>
    <property type="match status" value="1"/>
</dbReference>
<dbReference type="Gene3D" id="1.10.287.130">
    <property type="match status" value="1"/>
</dbReference>
<organism evidence="19 20">
    <name type="scientific">Phenylobacterium glaciei</name>
    <dbReference type="NCBI Taxonomy" id="2803784"/>
    <lineage>
        <taxon>Bacteria</taxon>
        <taxon>Pseudomonadati</taxon>
        <taxon>Pseudomonadota</taxon>
        <taxon>Alphaproteobacteria</taxon>
        <taxon>Caulobacterales</taxon>
        <taxon>Caulobacteraceae</taxon>
        <taxon>Phenylobacterium</taxon>
    </lineage>
</organism>
<keyword evidence="5" id="KW-0808">Transferase</keyword>
<reference evidence="19" key="1">
    <citation type="submission" date="2021-04" db="EMBL/GenBank/DDBJ databases">
        <title>Draft genome assembly of strain Phenylobacterium sp. 20VBR1 using MiniION and Illumina platforms.</title>
        <authorList>
            <person name="Thomas F.A."/>
            <person name="Krishnan K.P."/>
            <person name="Sinha R.K."/>
        </authorList>
    </citation>
    <scope>NUCLEOTIDE SEQUENCE</scope>
    <source>
        <strain evidence="19">20VBR1</strain>
    </source>
</reference>
<feature type="transmembrane region" description="Helical" evidence="15">
    <location>
        <begin position="12"/>
        <end position="33"/>
    </location>
</feature>
<dbReference type="InterPro" id="IPR000700">
    <property type="entry name" value="PAS-assoc_C"/>
</dbReference>
<dbReference type="SUPFAM" id="SSF55874">
    <property type="entry name" value="ATPase domain of HSP90 chaperone/DNA topoisomerase II/histidine kinase"/>
    <property type="match status" value="1"/>
</dbReference>
<evidence type="ECO:0000313" key="19">
    <source>
        <dbReference type="EMBL" id="MBR7620625.1"/>
    </source>
</evidence>
<dbReference type="PROSITE" id="PS50112">
    <property type="entry name" value="PAS"/>
    <property type="match status" value="1"/>
</dbReference>
<dbReference type="GO" id="GO:0005524">
    <property type="term" value="F:ATP binding"/>
    <property type="evidence" value="ECO:0007669"/>
    <property type="project" value="UniProtKB-KW"/>
</dbReference>
<evidence type="ECO:0000256" key="2">
    <source>
        <dbReference type="ARBA" id="ARBA00004141"/>
    </source>
</evidence>
<gene>
    <name evidence="19" type="ORF">JKL49_14620</name>
</gene>
<dbReference type="InterPro" id="IPR004358">
    <property type="entry name" value="Sig_transdc_His_kin-like_C"/>
</dbReference>